<dbReference type="InterPro" id="IPR015943">
    <property type="entry name" value="WD40/YVTN_repeat-like_dom_sf"/>
</dbReference>
<dbReference type="Proteomes" id="UP000267606">
    <property type="component" value="Unassembled WGS sequence"/>
</dbReference>
<protein>
    <submittedName>
        <fullName evidence="3">Intraflagellar transport protein 122 homolog</fullName>
    </submittedName>
</protein>
<gene>
    <name evidence="1" type="ORF">OFLC_LOCUS11366</name>
</gene>
<dbReference type="EMBL" id="UZAJ01016348">
    <property type="protein sequence ID" value="VDO75938.1"/>
    <property type="molecule type" value="Genomic_DNA"/>
</dbReference>
<evidence type="ECO:0000313" key="1">
    <source>
        <dbReference type="EMBL" id="VDO75938.1"/>
    </source>
</evidence>
<keyword evidence="2" id="KW-1185">Reference proteome</keyword>
<dbReference type="STRING" id="387005.A0A183HV58"/>
<dbReference type="WBParaSite" id="OFLC_0001137001-mRNA-1">
    <property type="protein sequence ID" value="OFLC_0001137001-mRNA-1"/>
    <property type="gene ID" value="OFLC_0001137001"/>
</dbReference>
<reference evidence="3" key="1">
    <citation type="submission" date="2016-06" db="UniProtKB">
        <authorList>
            <consortium name="WormBaseParasite"/>
        </authorList>
    </citation>
    <scope>IDENTIFICATION</scope>
</reference>
<dbReference type="InterPro" id="IPR036322">
    <property type="entry name" value="WD40_repeat_dom_sf"/>
</dbReference>
<sequence length="147" mass="16898">MTIKVQAVEWHPAESSILLTGTLSSQVGITDCRKCDTLCKQWEVSGEVERLTWNHFSPFYFFVVTDNGHLYYMDTRKNEPVISKKVHEGGARSVVQSYYTKDLLSTCGEDGVILFLIKIPELFFVCCLQIIEEEKRLACFTRNHNLI</sequence>
<evidence type="ECO:0000313" key="3">
    <source>
        <dbReference type="WBParaSite" id="OFLC_0001137001-mRNA-1"/>
    </source>
</evidence>
<evidence type="ECO:0000313" key="2">
    <source>
        <dbReference type="Proteomes" id="UP000267606"/>
    </source>
</evidence>
<dbReference type="SUPFAM" id="SSF50978">
    <property type="entry name" value="WD40 repeat-like"/>
    <property type="match status" value="1"/>
</dbReference>
<dbReference type="InterPro" id="IPR044285">
    <property type="entry name" value="PWP1"/>
</dbReference>
<dbReference type="AlphaFoldDB" id="A0A183HV58"/>
<dbReference type="Gene3D" id="2.130.10.10">
    <property type="entry name" value="YVTN repeat-like/Quinoprotein amine dehydrogenase"/>
    <property type="match status" value="1"/>
</dbReference>
<dbReference type="PANTHER" id="PTHR14091">
    <property type="entry name" value="PERIODIC TRYPTOPHAN PROTEIN 1"/>
    <property type="match status" value="1"/>
</dbReference>
<name>A0A183HV58_9BILA</name>
<dbReference type="GO" id="GO:0006364">
    <property type="term" value="P:rRNA processing"/>
    <property type="evidence" value="ECO:0007669"/>
    <property type="project" value="InterPro"/>
</dbReference>
<dbReference type="GO" id="GO:0005634">
    <property type="term" value="C:nucleus"/>
    <property type="evidence" value="ECO:0007669"/>
    <property type="project" value="TreeGrafter"/>
</dbReference>
<proteinExistence type="predicted"/>
<accession>A0A183HV58</accession>
<organism evidence="3">
    <name type="scientific">Onchocerca flexuosa</name>
    <dbReference type="NCBI Taxonomy" id="387005"/>
    <lineage>
        <taxon>Eukaryota</taxon>
        <taxon>Metazoa</taxon>
        <taxon>Ecdysozoa</taxon>
        <taxon>Nematoda</taxon>
        <taxon>Chromadorea</taxon>
        <taxon>Rhabditida</taxon>
        <taxon>Spirurina</taxon>
        <taxon>Spiruromorpha</taxon>
        <taxon>Filarioidea</taxon>
        <taxon>Onchocercidae</taxon>
        <taxon>Onchocerca</taxon>
    </lineage>
</organism>
<dbReference type="PANTHER" id="PTHR14091:SF0">
    <property type="entry name" value="PERIODIC TRYPTOPHAN PROTEIN 1 HOMOLOG"/>
    <property type="match status" value="1"/>
</dbReference>
<reference evidence="1 2" key="2">
    <citation type="submission" date="2018-11" db="EMBL/GenBank/DDBJ databases">
        <authorList>
            <consortium name="Pathogen Informatics"/>
        </authorList>
    </citation>
    <scope>NUCLEOTIDE SEQUENCE [LARGE SCALE GENOMIC DNA]</scope>
</reference>